<dbReference type="GO" id="GO:0030942">
    <property type="term" value="F:endoplasmic reticulum signal peptide binding"/>
    <property type="evidence" value="ECO:0007669"/>
    <property type="project" value="InterPro"/>
</dbReference>
<dbReference type="Pfam" id="PF16969">
    <property type="entry name" value="SRP68"/>
    <property type="match status" value="1"/>
</dbReference>
<dbReference type="GO" id="GO:0008312">
    <property type="term" value="F:7S RNA binding"/>
    <property type="evidence" value="ECO:0007669"/>
    <property type="project" value="InterPro"/>
</dbReference>
<dbReference type="PANTHER" id="PTHR12860:SF0">
    <property type="entry name" value="SIGNAL RECOGNITION PARTICLE SUBUNIT SRP68"/>
    <property type="match status" value="1"/>
</dbReference>
<evidence type="ECO:0000256" key="5">
    <source>
        <dbReference type="ARBA" id="ARBA00022884"/>
    </source>
</evidence>
<dbReference type="GO" id="GO:0006614">
    <property type="term" value="P:SRP-dependent cotranslational protein targeting to membrane"/>
    <property type="evidence" value="ECO:0007669"/>
    <property type="project" value="InterPro"/>
</dbReference>
<dbReference type="Gene3D" id="1.10.3450.40">
    <property type="entry name" value="Signal recognition particle, SRP68 subunit, RNA-binding domain"/>
    <property type="match status" value="1"/>
</dbReference>
<evidence type="ECO:0000256" key="6">
    <source>
        <dbReference type="ARBA" id="ARBA00023135"/>
    </source>
</evidence>
<comment type="function">
    <text evidence="10">Component of the signal recognition particle (SRP) complex, a ribonucleoprotein complex that mediates the cotranslational targeting of secretory and membrane proteins to the endoplasmic reticulum (ER). The SRP complex interacts with the signal sequence in nascent secretory and membrane proteins and directs them to the membrane of the ER.</text>
</comment>
<proteinExistence type="inferred from homology"/>
<evidence type="ECO:0000256" key="7">
    <source>
        <dbReference type="ARBA" id="ARBA00023242"/>
    </source>
</evidence>
<dbReference type="InterPro" id="IPR026258">
    <property type="entry name" value="SRP68"/>
</dbReference>
<feature type="region of interest" description="Disordered" evidence="11">
    <location>
        <begin position="590"/>
        <end position="622"/>
    </location>
</feature>
<dbReference type="OrthoDB" id="10255118at2759"/>
<accession>A0A8K0WWH6</accession>
<comment type="subcellular location">
    <subcellularLocation>
        <location evidence="1 10">Cytoplasm</location>
    </subcellularLocation>
    <subcellularLocation>
        <location evidence="2">Nucleus</location>
        <location evidence="2">Nucleolus</location>
    </subcellularLocation>
</comment>
<dbReference type="InterPro" id="IPR038253">
    <property type="entry name" value="SRP68_N_sf"/>
</dbReference>
<keyword evidence="13" id="KW-1185">Reference proteome</keyword>
<evidence type="ECO:0000256" key="2">
    <source>
        <dbReference type="ARBA" id="ARBA00004604"/>
    </source>
</evidence>
<dbReference type="GO" id="GO:0005786">
    <property type="term" value="C:signal recognition particle, endoplasmic reticulum targeting"/>
    <property type="evidence" value="ECO:0007669"/>
    <property type="project" value="UniProtKB-KW"/>
</dbReference>
<evidence type="ECO:0000256" key="10">
    <source>
        <dbReference type="PIRNR" id="PIRNR038995"/>
    </source>
</evidence>
<evidence type="ECO:0000256" key="8">
    <source>
        <dbReference type="ARBA" id="ARBA00023274"/>
    </source>
</evidence>
<dbReference type="PANTHER" id="PTHR12860">
    <property type="entry name" value="SIGNAL RECOGNITION PARTICLE 68 KDA PROTEIN"/>
    <property type="match status" value="1"/>
</dbReference>
<keyword evidence="7" id="KW-0539">Nucleus</keyword>
<keyword evidence="5 10" id="KW-0694">RNA-binding</keyword>
<dbReference type="Proteomes" id="UP000813444">
    <property type="component" value="Unassembled WGS sequence"/>
</dbReference>
<keyword evidence="8 10" id="KW-0687">Ribonucleoprotein</keyword>
<dbReference type="AlphaFoldDB" id="A0A8K0WWH6"/>
<organism evidence="12 13">
    <name type="scientific">Stachybotrys elegans</name>
    <dbReference type="NCBI Taxonomy" id="80388"/>
    <lineage>
        <taxon>Eukaryota</taxon>
        <taxon>Fungi</taxon>
        <taxon>Dikarya</taxon>
        <taxon>Ascomycota</taxon>
        <taxon>Pezizomycotina</taxon>
        <taxon>Sordariomycetes</taxon>
        <taxon>Hypocreomycetidae</taxon>
        <taxon>Hypocreales</taxon>
        <taxon>Stachybotryaceae</taxon>
        <taxon>Stachybotrys</taxon>
    </lineage>
</organism>
<feature type="compositionally biased region" description="Low complexity" evidence="11">
    <location>
        <begin position="590"/>
        <end position="606"/>
    </location>
</feature>
<evidence type="ECO:0000313" key="12">
    <source>
        <dbReference type="EMBL" id="KAH7328185.1"/>
    </source>
</evidence>
<dbReference type="CDD" id="cd15481">
    <property type="entry name" value="SRP68-RBD"/>
    <property type="match status" value="1"/>
</dbReference>
<evidence type="ECO:0000256" key="1">
    <source>
        <dbReference type="ARBA" id="ARBA00004496"/>
    </source>
</evidence>
<evidence type="ECO:0000256" key="9">
    <source>
        <dbReference type="ARBA" id="ARBA00029498"/>
    </source>
</evidence>
<keyword evidence="6 10" id="KW-0733">Signal recognition particle</keyword>
<sequence length="622" mass="67830">MDITSFVVQARQKALLFGGDYSTYHSQSSKRLLNSRRKLGITTKHRGKFQKRPQVTPQDVAANQENAYLLLITSERAWAQAMSIKASHASDQKGVVGRTRSHIVSRLEKAARAAELLVRVLSEPDVTGATSTDILEAKAYASLIRGTMYFEKQSWEPCLRSFAVSRVVYTALATSQKADIFKELLSETIDPSIRYASYQLKTPRSVPIPAIALKAFPTSDESLVQEINKIDPDILLEGDVASKKDPSGAESAPKTLTWRSRVVQIEDAQIATAWGVVQRAAAQLGENLAASQKRGVHDIAGAYDEILLATQDAVDATKQAIDELREEGVGQGDARMQSLQITRTAVNYEMVSWRIGRNRVLTGPHDGATEEYGSLRRSFKAKAAHAAGEQPRELPASRKLAKLKEKVALYNGILQSLESIKELPGVAADEELAAKIGAFDKYFEALKCLSIARSHAIIGNVGNALGLISHASQLCQESSSNFPEADSAKQGPALNVEVTSEDVAFLASLLDGELQRHRAIVHIDNLRKGAGEKGSSVKVPLIEQLSEYPATGVDLANLVQFPPKMEPIPIKPIFLDVAFNYINYPGKGRQTPASTTNAAAAPTPQQEHPQQQKRGWFGFGRS</sequence>
<protein>
    <recommendedName>
        <fullName evidence="9 10">Signal recognition particle subunit SRP68</fullName>
        <shortName evidence="10">SRP68</shortName>
    </recommendedName>
</protein>
<name>A0A8K0WWH6_9HYPO</name>
<comment type="caution">
    <text evidence="12">The sequence shown here is derived from an EMBL/GenBank/DDBJ whole genome shotgun (WGS) entry which is preliminary data.</text>
</comment>
<comment type="similarity">
    <text evidence="3 10">Belongs to the SRP68 family.</text>
</comment>
<dbReference type="InterPro" id="IPR034652">
    <property type="entry name" value="SRP68-RBD"/>
</dbReference>
<reference evidence="12" key="1">
    <citation type="journal article" date="2021" name="Nat. Commun.">
        <title>Genetic determinants of endophytism in the Arabidopsis root mycobiome.</title>
        <authorList>
            <person name="Mesny F."/>
            <person name="Miyauchi S."/>
            <person name="Thiergart T."/>
            <person name="Pickel B."/>
            <person name="Atanasova L."/>
            <person name="Karlsson M."/>
            <person name="Huettel B."/>
            <person name="Barry K.W."/>
            <person name="Haridas S."/>
            <person name="Chen C."/>
            <person name="Bauer D."/>
            <person name="Andreopoulos W."/>
            <person name="Pangilinan J."/>
            <person name="LaButti K."/>
            <person name="Riley R."/>
            <person name="Lipzen A."/>
            <person name="Clum A."/>
            <person name="Drula E."/>
            <person name="Henrissat B."/>
            <person name="Kohler A."/>
            <person name="Grigoriev I.V."/>
            <person name="Martin F.M."/>
            <person name="Hacquard S."/>
        </authorList>
    </citation>
    <scope>NUCLEOTIDE SEQUENCE</scope>
    <source>
        <strain evidence="12">MPI-CAGE-CH-0235</strain>
    </source>
</reference>
<evidence type="ECO:0000256" key="11">
    <source>
        <dbReference type="SAM" id="MobiDB-lite"/>
    </source>
</evidence>
<dbReference type="EMBL" id="JAGPNK010000001">
    <property type="protein sequence ID" value="KAH7328185.1"/>
    <property type="molecule type" value="Genomic_DNA"/>
</dbReference>
<dbReference type="PIRSF" id="PIRSF038995">
    <property type="entry name" value="SRP68"/>
    <property type="match status" value="1"/>
</dbReference>
<keyword evidence="4 10" id="KW-0963">Cytoplasm</keyword>
<dbReference type="GO" id="GO:0005730">
    <property type="term" value="C:nucleolus"/>
    <property type="evidence" value="ECO:0007669"/>
    <property type="project" value="UniProtKB-SubCell"/>
</dbReference>
<gene>
    <name evidence="12" type="ORF">B0I35DRAFT_403596</name>
</gene>
<evidence type="ECO:0000313" key="13">
    <source>
        <dbReference type="Proteomes" id="UP000813444"/>
    </source>
</evidence>
<evidence type="ECO:0000256" key="3">
    <source>
        <dbReference type="ARBA" id="ARBA00009352"/>
    </source>
</evidence>
<evidence type="ECO:0000256" key="4">
    <source>
        <dbReference type="ARBA" id="ARBA00022490"/>
    </source>
</evidence>
<dbReference type="GO" id="GO:0005047">
    <property type="term" value="F:signal recognition particle binding"/>
    <property type="evidence" value="ECO:0007669"/>
    <property type="project" value="InterPro"/>
</dbReference>